<evidence type="ECO:0000313" key="1">
    <source>
        <dbReference type="EMBL" id="KAF7288193.1"/>
    </source>
</evidence>
<dbReference type="EMBL" id="JACAZE010000047">
    <property type="protein sequence ID" value="KAF7288193.1"/>
    <property type="molecule type" value="Genomic_DNA"/>
</dbReference>
<dbReference type="OrthoDB" id="3145912at2759"/>
<dbReference type="Proteomes" id="UP000613580">
    <property type="component" value="Unassembled WGS sequence"/>
</dbReference>
<evidence type="ECO:0000313" key="2">
    <source>
        <dbReference type="Proteomes" id="UP000613580"/>
    </source>
</evidence>
<sequence length="257" mass="29469">MTPALPPELELHIFSLAAFAHPKSVPTLALVAKRVREWTEPILYRTLFFPHHPCLPVPELPRYRLAVWSLERSLRTFLCCFLEHDLPNLTHLYCSLENLLNVSAIDFATYPLFASITHLELLAMGYDGPAVAACSMPRLTHLALNVDRPLYNVCVEILRVGRNLEALVFLSTSSRIGFVGAEDDAAFSFIIQDGRFVWIREGDYWKDWQQGRLWSDSTDYWKRADQLIARRRAGRVPREVILLEDIDAQLDTRGLVH</sequence>
<proteinExistence type="predicted"/>
<reference evidence="1" key="1">
    <citation type="submission" date="2020-05" db="EMBL/GenBank/DDBJ databases">
        <title>Mycena genomes resolve the evolution of fungal bioluminescence.</title>
        <authorList>
            <person name="Tsai I.J."/>
        </authorList>
    </citation>
    <scope>NUCLEOTIDE SEQUENCE</scope>
    <source>
        <strain evidence="1">110903Hualien_Pintung</strain>
    </source>
</reference>
<keyword evidence="2" id="KW-1185">Reference proteome</keyword>
<gene>
    <name evidence="1" type="ORF">HMN09_01418700</name>
</gene>
<name>A0A8H6RWI3_MYCCL</name>
<accession>A0A8H6RWI3</accession>
<organism evidence="1 2">
    <name type="scientific">Mycena chlorophos</name>
    <name type="common">Agaric fungus</name>
    <name type="synonym">Agaricus chlorophos</name>
    <dbReference type="NCBI Taxonomy" id="658473"/>
    <lineage>
        <taxon>Eukaryota</taxon>
        <taxon>Fungi</taxon>
        <taxon>Dikarya</taxon>
        <taxon>Basidiomycota</taxon>
        <taxon>Agaricomycotina</taxon>
        <taxon>Agaricomycetes</taxon>
        <taxon>Agaricomycetidae</taxon>
        <taxon>Agaricales</taxon>
        <taxon>Marasmiineae</taxon>
        <taxon>Mycenaceae</taxon>
        <taxon>Mycena</taxon>
    </lineage>
</organism>
<protein>
    <submittedName>
        <fullName evidence="1">Uncharacterized protein</fullName>
    </submittedName>
</protein>
<dbReference type="AlphaFoldDB" id="A0A8H6RWI3"/>
<comment type="caution">
    <text evidence="1">The sequence shown here is derived from an EMBL/GenBank/DDBJ whole genome shotgun (WGS) entry which is preliminary data.</text>
</comment>